<feature type="compositionally biased region" description="Basic and acidic residues" evidence="1">
    <location>
        <begin position="27"/>
        <end position="37"/>
    </location>
</feature>
<feature type="region of interest" description="Disordered" evidence="1">
    <location>
        <begin position="27"/>
        <end position="61"/>
    </location>
</feature>
<accession>A0A8W8HTA5</accession>
<evidence type="ECO:0000256" key="1">
    <source>
        <dbReference type="SAM" id="MobiDB-lite"/>
    </source>
</evidence>
<organism evidence="2 3">
    <name type="scientific">Magallana gigas</name>
    <name type="common">Pacific oyster</name>
    <name type="synonym">Crassostrea gigas</name>
    <dbReference type="NCBI Taxonomy" id="29159"/>
    <lineage>
        <taxon>Eukaryota</taxon>
        <taxon>Metazoa</taxon>
        <taxon>Spiralia</taxon>
        <taxon>Lophotrochozoa</taxon>
        <taxon>Mollusca</taxon>
        <taxon>Bivalvia</taxon>
        <taxon>Autobranchia</taxon>
        <taxon>Pteriomorphia</taxon>
        <taxon>Ostreida</taxon>
        <taxon>Ostreoidea</taxon>
        <taxon>Ostreidae</taxon>
        <taxon>Magallana</taxon>
    </lineage>
</organism>
<sequence length="147" mass="17241">MEEEEFFRLLTPQSLVQIDERIAEEKAFKKAEKQAHEEGEEEELAAHEEEEPKPNPKFEAGKKLPLSLKDLFPVEYTSKPLEDFDEFYDTQKTFVVVGKDMTIYRFSATNAVYLLSPFNPLRRGALYVLVHPYPFRLHVIFKIMKVN</sequence>
<dbReference type="AlphaFoldDB" id="A0A8W8HTA5"/>
<protein>
    <submittedName>
        <fullName evidence="2">Uncharacterized protein</fullName>
    </submittedName>
</protein>
<reference evidence="2" key="1">
    <citation type="submission" date="2022-08" db="UniProtKB">
        <authorList>
            <consortium name="EnsemblMetazoa"/>
        </authorList>
    </citation>
    <scope>IDENTIFICATION</scope>
    <source>
        <strain evidence="2">05x7-T-G4-1.051#20</strain>
    </source>
</reference>
<evidence type="ECO:0000313" key="3">
    <source>
        <dbReference type="Proteomes" id="UP000005408"/>
    </source>
</evidence>
<proteinExistence type="predicted"/>
<feature type="compositionally biased region" description="Basic and acidic residues" evidence="1">
    <location>
        <begin position="44"/>
        <end position="61"/>
    </location>
</feature>
<keyword evidence="3" id="KW-1185">Reference proteome</keyword>
<name>A0A8W8HTA5_MAGGI</name>
<evidence type="ECO:0000313" key="2">
    <source>
        <dbReference type="EnsemblMetazoa" id="G10926.1:cds"/>
    </source>
</evidence>
<dbReference type="Proteomes" id="UP000005408">
    <property type="component" value="Unassembled WGS sequence"/>
</dbReference>
<dbReference type="EnsemblMetazoa" id="G10926.1">
    <property type="protein sequence ID" value="G10926.1:cds"/>
    <property type="gene ID" value="G10926"/>
</dbReference>